<accession>A0A224AKC0</accession>
<keyword evidence="2" id="KW-1185">Reference proteome</keyword>
<sequence>MFYYNKIKKMKKTKIIFLILFLGFFYPFHSFSEIIKQKKTTEENPHLNVFLDYSSSIDSSIEKETYRGTNFCESNLKLDVMGKVNDKISYHFAKQLLKEKEDDEWGFLKSEENSKSIIDLAYLKYKWNDKLYFLFGKQPFAFGSMEFNPACGEHIYRYPYVQKSNKESSIGFSFIFIPKKDHELQFQVVNGMNKKEDNVNREINHPIGYSLNWNWNLNNDDDDQIMKNRWSYSIFQENEKRRFWKLLALGSQINCNPVSIEANYIFSDEDLEKNGDLTKILRILNRNYYYYPSVTYGTYSVKLKYNFIPKWNLIAKGAYEIGTSKKGGFNDILEENKLFKKAYVYYGGIEFSPIIKNEDLSFYLAYQNQRINYNLDKIKKENRNDHLIILGLSYRIKII</sequence>
<organism evidence="1 2">
    <name type="scientific">Blattabacterium cuenoti STAT</name>
    <dbReference type="NCBI Taxonomy" id="1457030"/>
    <lineage>
        <taxon>Bacteria</taxon>
        <taxon>Pseudomonadati</taxon>
        <taxon>Bacteroidota</taxon>
        <taxon>Flavobacteriia</taxon>
        <taxon>Flavobacteriales</taxon>
        <taxon>Blattabacteriaceae</taxon>
        <taxon>Blattabacterium</taxon>
    </lineage>
</organism>
<dbReference type="AlphaFoldDB" id="A0A224AKC0"/>
<dbReference type="SUPFAM" id="SSF56935">
    <property type="entry name" value="Porins"/>
    <property type="match status" value="1"/>
</dbReference>
<protein>
    <recommendedName>
        <fullName evidence="3">Phosphate-selective porin O and P</fullName>
    </recommendedName>
</protein>
<dbReference type="Pfam" id="PF07396">
    <property type="entry name" value="Porin_O_P"/>
    <property type="match status" value="1"/>
</dbReference>
<reference evidence="1 2" key="1">
    <citation type="submission" date="2014-06" db="EMBL/GenBank/DDBJ databases">
        <title>Genome sequence of the intracellular symbiont Blattabacterium cuenoti, strain STAT from the wood feeding cockroach Salganea taiwanensis taiwanensis.</title>
        <authorList>
            <person name="Kinjo Y."/>
            <person name="Ohkuma M."/>
            <person name="Tokuda G."/>
        </authorList>
    </citation>
    <scope>NUCLEOTIDE SEQUENCE [LARGE SCALE GENOMIC DNA]</scope>
    <source>
        <strain evidence="1 2">STAT</strain>
    </source>
</reference>
<dbReference type="EMBL" id="AP014608">
    <property type="protein sequence ID" value="BBA17248.1"/>
    <property type="molecule type" value="Genomic_DNA"/>
</dbReference>
<evidence type="ECO:0000313" key="1">
    <source>
        <dbReference type="EMBL" id="BBA17248.1"/>
    </source>
</evidence>
<evidence type="ECO:0008006" key="3">
    <source>
        <dbReference type="Google" id="ProtNLM"/>
    </source>
</evidence>
<name>A0A224AKC0_9FLAO</name>
<gene>
    <name evidence="1" type="ORF">STAT_319</name>
</gene>
<proteinExistence type="predicted"/>
<dbReference type="InterPro" id="IPR010870">
    <property type="entry name" value="Porin_O/P"/>
</dbReference>
<dbReference type="Proteomes" id="UP000263619">
    <property type="component" value="Chromosome"/>
</dbReference>
<evidence type="ECO:0000313" key="2">
    <source>
        <dbReference type="Proteomes" id="UP000263619"/>
    </source>
</evidence>